<proteinExistence type="inferred from homology"/>
<evidence type="ECO:0000256" key="3">
    <source>
        <dbReference type="ARBA" id="ARBA00007161"/>
    </source>
</evidence>
<feature type="coiled-coil region" evidence="6">
    <location>
        <begin position="218"/>
        <end position="292"/>
    </location>
</feature>
<name>W4MFD4_9BACT</name>
<dbReference type="HOGENOM" id="CLU_672099_0_0_7"/>
<dbReference type="InterPro" id="IPR036013">
    <property type="entry name" value="Band_7/SPFH_dom_sf"/>
</dbReference>
<organism evidence="8 9">
    <name type="scientific">Candidatus Entotheonella gemina</name>
    <dbReference type="NCBI Taxonomy" id="1429439"/>
    <lineage>
        <taxon>Bacteria</taxon>
        <taxon>Pseudomonadati</taxon>
        <taxon>Nitrospinota/Tectimicrobiota group</taxon>
        <taxon>Candidatus Tectimicrobiota</taxon>
        <taxon>Candidatus Entotheonellia</taxon>
        <taxon>Candidatus Entotheonellales</taxon>
        <taxon>Candidatus Entotheonellaceae</taxon>
        <taxon>Candidatus Entotheonella</taxon>
    </lineage>
</organism>
<dbReference type="Gene3D" id="3.30.479.30">
    <property type="entry name" value="Band 7 domain"/>
    <property type="match status" value="1"/>
</dbReference>
<evidence type="ECO:0000256" key="6">
    <source>
        <dbReference type="SAM" id="Coils"/>
    </source>
</evidence>
<evidence type="ECO:0000256" key="2">
    <source>
        <dbReference type="ARBA" id="ARBA00004236"/>
    </source>
</evidence>
<evidence type="ECO:0000259" key="7">
    <source>
        <dbReference type="Pfam" id="PF01145"/>
    </source>
</evidence>
<keyword evidence="6" id="KW-0175">Coiled coil</keyword>
<evidence type="ECO:0000256" key="4">
    <source>
        <dbReference type="ARBA" id="ARBA00022475"/>
    </source>
</evidence>
<keyword evidence="5" id="KW-0472">Membrane</keyword>
<keyword evidence="9" id="KW-1185">Reference proteome</keyword>
<dbReference type="PANTHER" id="PTHR13806:SF31">
    <property type="entry name" value="FLOTILLIN-LIKE PROTEIN 1-RELATED"/>
    <property type="match status" value="1"/>
</dbReference>
<feature type="domain" description="Band 7" evidence="7">
    <location>
        <begin position="26"/>
        <end position="179"/>
    </location>
</feature>
<evidence type="ECO:0000256" key="5">
    <source>
        <dbReference type="ARBA" id="ARBA00023136"/>
    </source>
</evidence>
<evidence type="ECO:0000256" key="1">
    <source>
        <dbReference type="ARBA" id="ARBA00004167"/>
    </source>
</evidence>
<comment type="caution">
    <text evidence="8">The sequence shown here is derived from an EMBL/GenBank/DDBJ whole genome shotgun (WGS) entry which is preliminary data.</text>
</comment>
<dbReference type="GO" id="GO:0005886">
    <property type="term" value="C:plasma membrane"/>
    <property type="evidence" value="ECO:0007669"/>
    <property type="project" value="UniProtKB-SubCell"/>
</dbReference>
<dbReference type="InterPro" id="IPR027705">
    <property type="entry name" value="Flotillin_fam"/>
</dbReference>
<comment type="similarity">
    <text evidence="3">Belongs to the band 7/mec-2 family. Flotillin subfamily.</text>
</comment>
<reference evidence="8 9" key="1">
    <citation type="journal article" date="2014" name="Nature">
        <title>An environmental bacterial taxon with a large and distinct metabolic repertoire.</title>
        <authorList>
            <person name="Wilson M.C."/>
            <person name="Mori T."/>
            <person name="Ruckert C."/>
            <person name="Uria A.R."/>
            <person name="Helf M.J."/>
            <person name="Takada K."/>
            <person name="Gernert C."/>
            <person name="Steffens U.A."/>
            <person name="Heycke N."/>
            <person name="Schmitt S."/>
            <person name="Rinke C."/>
            <person name="Helfrich E.J."/>
            <person name="Brachmann A.O."/>
            <person name="Gurgui C."/>
            <person name="Wakimoto T."/>
            <person name="Kracht M."/>
            <person name="Crusemann M."/>
            <person name="Hentschel U."/>
            <person name="Abe I."/>
            <person name="Matsunaga S."/>
            <person name="Kalinowski J."/>
            <person name="Takeyama H."/>
            <person name="Piel J."/>
        </authorList>
    </citation>
    <scope>NUCLEOTIDE SEQUENCE [LARGE SCALE GENOMIC DNA]</scope>
    <source>
        <strain evidence="9">TSY2</strain>
    </source>
</reference>
<keyword evidence="4" id="KW-1003">Cell membrane</keyword>
<dbReference type="CDD" id="cd03399">
    <property type="entry name" value="SPFH_flotillin"/>
    <property type="match status" value="1"/>
</dbReference>
<dbReference type="PANTHER" id="PTHR13806">
    <property type="entry name" value="FLOTILLIN-RELATED"/>
    <property type="match status" value="1"/>
</dbReference>
<sequence length="410" mass="45085">MIGFIGALILLLGFTVVYQLISKLRIVEANTLAVIAGKGRRGFQTLRGGRVFVLPIIQKFFDMDLRPHTTTIAVESAIAAGIVPLNVRATVSFAIATSSETGVLNAIRRIMRFQEQPAKLLGMAHAIIEGHVRDAVAPMTPEEVMANKDQLVANMIHICKHDLEGIGLEITSMNIADVDDHRLEGVDDPELYIALLRRIQETTAQCESQKAHALASAASKEAEENNRAQVTVRQTENERQQLEAQTRVQIQQHKQRQAVGVEQAERSAKAEIAGITAQIEAEKRRIEMLKARFEADLIVPAQAESQRLVLEAQRQSAEILGAAQAELEQLEQTVDILIEGGEAAIQAYIIANFKQFTEPMIRAMTLFEVKEATVISGAPASTVPLSAIHPHPIEEEKARLLQEAFQPPNS</sequence>
<dbReference type="SUPFAM" id="SSF117892">
    <property type="entry name" value="Band 7/SPFH domain"/>
    <property type="match status" value="1"/>
</dbReference>
<dbReference type="EMBL" id="AZHX01000107">
    <property type="protein sequence ID" value="ETX08913.1"/>
    <property type="molecule type" value="Genomic_DNA"/>
</dbReference>
<dbReference type="Pfam" id="PF01145">
    <property type="entry name" value="Band_7"/>
    <property type="match status" value="1"/>
</dbReference>
<comment type="subcellular location">
    <subcellularLocation>
        <location evidence="2">Cell membrane</location>
    </subcellularLocation>
    <subcellularLocation>
        <location evidence="1">Membrane</location>
        <topology evidence="1">Single-pass membrane protein</topology>
    </subcellularLocation>
</comment>
<gene>
    <name evidence="8" type="ORF">ETSY2_02590</name>
</gene>
<dbReference type="AlphaFoldDB" id="W4MFD4"/>
<accession>W4MFD4</accession>
<dbReference type="Proteomes" id="UP000019140">
    <property type="component" value="Unassembled WGS sequence"/>
</dbReference>
<protein>
    <recommendedName>
        <fullName evidence="7">Band 7 domain-containing protein</fullName>
    </recommendedName>
</protein>
<dbReference type="InterPro" id="IPR001107">
    <property type="entry name" value="Band_7"/>
</dbReference>
<evidence type="ECO:0000313" key="9">
    <source>
        <dbReference type="Proteomes" id="UP000019140"/>
    </source>
</evidence>
<evidence type="ECO:0000313" key="8">
    <source>
        <dbReference type="EMBL" id="ETX08913.1"/>
    </source>
</evidence>